<sequence>MAPNNLTFIGSHFERFVQGQPDCSGGDTPPADPSASKLKCLEFTLPSNFTAPAYDSSPNSAFYSFLTFTDQSDACKGSDIVSRWQDVYGRNVSQAAPFFLDLLSNNTGTSAHFIESISIEFWVDSTNSSNVIKPAAGPIRRGGPGSSSCNINWISTATQIVSDYVLAYKNPICGVNAPKLIDNSTQTRELLAVAYYSTGAVVSFMGEPTSVLSDAYGLKNTSIIVKSVSDSKFDLFVTSDVSSPTADNSCVYEYLAADRSVTVRDFTLQSYDLGSLPVSNLTTPADGCISEFNTTNLGVYTFANLSDACGSPTDGRARLGRYFSVPISFSFHYLDIADGIFNITVSEDSPERRRDGNTATFVFFDKSFIPTTTTSTIAPTSTVVSTFASSSTVKASSSIQSTTAQTASGSSVIPTTAVAGATTAATPTGYVVPTGYGAPTGYGGPTGYGAPTGYGGPTAYGAPAANNIYKGASAGKVGIVSALVVAFVFAL</sequence>
<accession>A0A1Y2BNW0</accession>
<reference evidence="1 2" key="1">
    <citation type="submission" date="2016-07" db="EMBL/GenBank/DDBJ databases">
        <title>Pervasive Adenine N6-methylation of Active Genes in Fungi.</title>
        <authorList>
            <consortium name="DOE Joint Genome Institute"/>
            <person name="Mondo S.J."/>
            <person name="Dannebaum R.O."/>
            <person name="Kuo R.C."/>
            <person name="Labutti K."/>
            <person name="Haridas S."/>
            <person name="Kuo A."/>
            <person name="Salamov A."/>
            <person name="Ahrendt S.R."/>
            <person name="Lipzen A."/>
            <person name="Sullivan W."/>
            <person name="Andreopoulos W.B."/>
            <person name="Clum A."/>
            <person name="Lindquist E."/>
            <person name="Daum C."/>
            <person name="Ramamoorthy G.K."/>
            <person name="Gryganskyi A."/>
            <person name="Culley D."/>
            <person name="Magnuson J.K."/>
            <person name="James T.Y."/>
            <person name="O'Malley M.A."/>
            <person name="Stajich J.E."/>
            <person name="Spatafora J.W."/>
            <person name="Visel A."/>
            <person name="Grigoriev I.V."/>
        </authorList>
    </citation>
    <scope>NUCLEOTIDE SEQUENCE [LARGE SCALE GENOMIC DNA]</scope>
    <source>
        <strain evidence="1 2">JEL800</strain>
    </source>
</reference>
<keyword evidence="2" id="KW-1185">Reference proteome</keyword>
<name>A0A1Y2BNW0_9FUNG</name>
<gene>
    <name evidence="1" type="ORF">BCR33DRAFT_770222</name>
</gene>
<protein>
    <submittedName>
        <fullName evidence="1">Uncharacterized protein</fullName>
    </submittedName>
</protein>
<dbReference type="Proteomes" id="UP000193642">
    <property type="component" value="Unassembled WGS sequence"/>
</dbReference>
<dbReference type="AlphaFoldDB" id="A0A1Y2BNW0"/>
<organism evidence="1 2">
    <name type="scientific">Rhizoclosmatium globosum</name>
    <dbReference type="NCBI Taxonomy" id="329046"/>
    <lineage>
        <taxon>Eukaryota</taxon>
        <taxon>Fungi</taxon>
        <taxon>Fungi incertae sedis</taxon>
        <taxon>Chytridiomycota</taxon>
        <taxon>Chytridiomycota incertae sedis</taxon>
        <taxon>Chytridiomycetes</taxon>
        <taxon>Chytridiales</taxon>
        <taxon>Chytriomycetaceae</taxon>
        <taxon>Rhizoclosmatium</taxon>
    </lineage>
</organism>
<evidence type="ECO:0000313" key="1">
    <source>
        <dbReference type="EMBL" id="ORY36441.1"/>
    </source>
</evidence>
<comment type="caution">
    <text evidence="1">The sequence shown here is derived from an EMBL/GenBank/DDBJ whole genome shotgun (WGS) entry which is preliminary data.</text>
</comment>
<dbReference type="EMBL" id="MCGO01000055">
    <property type="protein sequence ID" value="ORY36441.1"/>
    <property type="molecule type" value="Genomic_DNA"/>
</dbReference>
<evidence type="ECO:0000313" key="2">
    <source>
        <dbReference type="Proteomes" id="UP000193642"/>
    </source>
</evidence>
<proteinExistence type="predicted"/>